<dbReference type="InterPro" id="IPR014284">
    <property type="entry name" value="RNA_pol_sigma-70_dom"/>
</dbReference>
<accession>A0A133MVS1</accession>
<dbReference type="AlphaFoldDB" id="A0A133MVS1"/>
<reference evidence="10" key="2">
    <citation type="submission" date="2017-04" db="EMBL/GenBank/DDBJ databases">
        <title>Finegoldia magna isolated from orthopedic joint implant-associated infections.</title>
        <authorList>
            <person name="Bjorklund S."/>
            <person name="Bruggemann H."/>
            <person name="Jensen A."/>
            <person name="Hellmark B."/>
            <person name="Soderquist B."/>
        </authorList>
    </citation>
    <scope>NUCLEOTIDE SEQUENCE [LARGE SCALE GENOMIC DNA]</scope>
    <source>
        <strain evidence="10">08T492</strain>
    </source>
</reference>
<dbReference type="SUPFAM" id="SSF88659">
    <property type="entry name" value="Sigma3 and sigma4 domains of RNA polymerase sigma factors"/>
    <property type="match status" value="2"/>
</dbReference>
<dbReference type="Proteomes" id="UP000215361">
    <property type="component" value="Unassembled WGS sequence"/>
</dbReference>
<gene>
    <name evidence="8" type="ORF">B9N56_08875</name>
    <name evidence="9" type="ORF">FOC70_01390</name>
</gene>
<evidence type="ECO:0000313" key="9">
    <source>
        <dbReference type="EMBL" id="QKH79095.1"/>
    </source>
</evidence>
<keyword evidence="4" id="KW-0804">Transcription</keyword>
<dbReference type="InterPro" id="IPR013324">
    <property type="entry name" value="RNA_pol_sigma_r3/r4-like"/>
</dbReference>
<dbReference type="EMBL" id="NDYI01000024">
    <property type="protein sequence ID" value="OXZ36756.1"/>
    <property type="molecule type" value="Genomic_DNA"/>
</dbReference>
<dbReference type="InterPro" id="IPR014322">
    <property type="entry name" value="RNA_pol_sigma-B/F/G"/>
</dbReference>
<keyword evidence="1" id="KW-0805">Transcription regulation</keyword>
<dbReference type="CDD" id="cd06171">
    <property type="entry name" value="Sigma70_r4"/>
    <property type="match status" value="1"/>
</dbReference>
<evidence type="ECO:0000259" key="6">
    <source>
        <dbReference type="Pfam" id="PF04542"/>
    </source>
</evidence>
<organism evidence="8 10">
    <name type="scientific">Finegoldia magna</name>
    <name type="common">Peptostreptococcus magnus</name>
    <dbReference type="NCBI Taxonomy" id="1260"/>
    <lineage>
        <taxon>Bacteria</taxon>
        <taxon>Bacillati</taxon>
        <taxon>Bacillota</taxon>
        <taxon>Tissierellia</taxon>
        <taxon>Tissierellales</taxon>
        <taxon>Peptoniphilaceae</taxon>
        <taxon>Finegoldia</taxon>
    </lineage>
</organism>
<feature type="domain" description="RNA polymerase sigma-70 region 3" evidence="5">
    <location>
        <begin position="112"/>
        <end position="173"/>
    </location>
</feature>
<evidence type="ECO:0000256" key="1">
    <source>
        <dbReference type="ARBA" id="ARBA00023015"/>
    </source>
</evidence>
<reference evidence="9 11" key="3">
    <citation type="submission" date="2020-05" db="EMBL/GenBank/DDBJ databases">
        <title>FDA dAtabase for Regulatory Grade micrObial Sequences (FDA-ARGOS): Supporting development and validation of Infectious Disease Dx tests.</title>
        <authorList>
            <person name="Pederson C."/>
            <person name="Tallon L."/>
            <person name="Sadzewicz L."/>
            <person name="Zhao X."/>
            <person name="Vavikolanu K."/>
            <person name="Mehta A."/>
            <person name="Aluvathingal J."/>
            <person name="Nadendla S."/>
            <person name="Myers T."/>
            <person name="Yan Y."/>
            <person name="Sichtig H."/>
        </authorList>
    </citation>
    <scope>NUCLEOTIDE SEQUENCE [LARGE SCALE GENOMIC DNA]</scope>
    <source>
        <strain evidence="9 11">FDAARGOS_764</strain>
    </source>
</reference>
<dbReference type="EMBL" id="CP054000">
    <property type="protein sequence ID" value="QKH79095.1"/>
    <property type="molecule type" value="Genomic_DNA"/>
</dbReference>
<dbReference type="RefSeq" id="WP_002837597.1">
    <property type="nucleotide sequence ID" value="NZ_CABKMR010000001.1"/>
</dbReference>
<dbReference type="GO" id="GO:0016987">
    <property type="term" value="F:sigma factor activity"/>
    <property type="evidence" value="ECO:0007669"/>
    <property type="project" value="UniProtKB-KW"/>
</dbReference>
<dbReference type="InterPro" id="IPR013325">
    <property type="entry name" value="RNA_pol_sigma_r2"/>
</dbReference>
<evidence type="ECO:0000256" key="2">
    <source>
        <dbReference type="ARBA" id="ARBA00023082"/>
    </source>
</evidence>
<dbReference type="Pfam" id="PF04545">
    <property type="entry name" value="Sigma70_r4"/>
    <property type="match status" value="1"/>
</dbReference>
<dbReference type="InterPro" id="IPR036388">
    <property type="entry name" value="WH-like_DNA-bd_sf"/>
</dbReference>
<evidence type="ECO:0000256" key="4">
    <source>
        <dbReference type="ARBA" id="ARBA00023163"/>
    </source>
</evidence>
<feature type="domain" description="RNA polymerase sigma-70 region 4" evidence="7">
    <location>
        <begin position="201"/>
        <end position="249"/>
    </location>
</feature>
<dbReference type="OMA" id="QFPTFAM"/>
<evidence type="ECO:0000256" key="3">
    <source>
        <dbReference type="ARBA" id="ARBA00023125"/>
    </source>
</evidence>
<dbReference type="Proteomes" id="UP000502899">
    <property type="component" value="Chromosome"/>
</dbReference>
<dbReference type="InterPro" id="IPR007630">
    <property type="entry name" value="RNA_pol_sigma70_r4"/>
</dbReference>
<dbReference type="InterPro" id="IPR007624">
    <property type="entry name" value="RNA_pol_sigma70_r3"/>
</dbReference>
<name>A0A133MVS1_FINMA</name>
<feature type="domain" description="RNA polymerase sigma-70 region 2" evidence="6">
    <location>
        <begin position="44"/>
        <end position="102"/>
    </location>
</feature>
<evidence type="ECO:0000313" key="10">
    <source>
        <dbReference type="Proteomes" id="UP000215361"/>
    </source>
</evidence>
<evidence type="ECO:0000259" key="7">
    <source>
        <dbReference type="Pfam" id="PF04545"/>
    </source>
</evidence>
<dbReference type="PANTHER" id="PTHR30385:SF4">
    <property type="entry name" value="RNA POLYMERASE SIGMA-E FACTOR"/>
    <property type="match status" value="1"/>
</dbReference>
<reference evidence="8" key="1">
    <citation type="journal article" date="2017" name="J. Clin. Microbiol.">
        <title>Finegoldia magna Isolated from Orthopedic Joint Implant-Associated Infections.</title>
        <authorList>
            <person name="Soderquist B."/>
            <person name="Bjorklund S."/>
            <person name="Hellmark B."/>
            <person name="Jensen A."/>
            <person name="Bruggemann H."/>
        </authorList>
    </citation>
    <scope>NUCLEOTIDE SEQUENCE</scope>
    <source>
        <strain evidence="8">08T492</strain>
    </source>
</reference>
<dbReference type="SUPFAM" id="SSF88946">
    <property type="entry name" value="Sigma2 domain of RNA polymerase sigma factors"/>
    <property type="match status" value="1"/>
</dbReference>
<proteinExistence type="predicted"/>
<dbReference type="GO" id="GO:0003677">
    <property type="term" value="F:DNA binding"/>
    <property type="evidence" value="ECO:0007669"/>
    <property type="project" value="UniProtKB-KW"/>
</dbReference>
<evidence type="ECO:0000313" key="11">
    <source>
        <dbReference type="Proteomes" id="UP000502899"/>
    </source>
</evidence>
<dbReference type="Pfam" id="PF04539">
    <property type="entry name" value="Sigma70_r3"/>
    <property type="match status" value="1"/>
</dbReference>
<evidence type="ECO:0000313" key="8">
    <source>
        <dbReference type="EMBL" id="OXZ36756.1"/>
    </source>
</evidence>
<dbReference type="Gene3D" id="1.20.120.1810">
    <property type="match status" value="1"/>
</dbReference>
<dbReference type="GO" id="GO:0006352">
    <property type="term" value="P:DNA-templated transcription initiation"/>
    <property type="evidence" value="ECO:0007669"/>
    <property type="project" value="InterPro"/>
</dbReference>
<keyword evidence="2" id="KW-0731">Sigma factor</keyword>
<dbReference type="InterPro" id="IPR007627">
    <property type="entry name" value="RNA_pol_sigma70_r2"/>
</dbReference>
<dbReference type="NCBIfam" id="TIGR02980">
    <property type="entry name" value="SigBFG"/>
    <property type="match status" value="1"/>
</dbReference>
<dbReference type="NCBIfam" id="TIGR02937">
    <property type="entry name" value="sigma70-ECF"/>
    <property type="match status" value="1"/>
</dbReference>
<dbReference type="PANTHER" id="PTHR30385">
    <property type="entry name" value="SIGMA FACTOR F FLAGELLAR"/>
    <property type="match status" value="1"/>
</dbReference>
<sequence>MANKSISKEEQENIKELFLKFQETRDKKTRDTLVEKNLYIAEILAKKYTGRGIEYDDLYQVACIGLIYAIDRYDPSKGYEFSSYATPTIVGEIKKYFRDKGWVIRVPRRIQELNKKVATAKVHLSQTMQKSPTVEDIADYLSISNEEVLEVLEGAKVYAPQSLDQSIDQSNEDRETNLSDLIGEEDKDMLKFENRDLINRCMQDLNKVERKILLGRYFDKKTQIVIAEELDISQMTVSRMEKKILKKFKAALKEQLEF</sequence>
<dbReference type="Pfam" id="PF04542">
    <property type="entry name" value="Sigma70_r2"/>
    <property type="match status" value="1"/>
</dbReference>
<protein>
    <submittedName>
        <fullName evidence="8">B/F/G family RNA polymerase sigma-70 factor</fullName>
    </submittedName>
    <submittedName>
        <fullName evidence="9">SigB/SigF/SigG family RNA polymerase sigma factor</fullName>
    </submittedName>
</protein>
<keyword evidence="3" id="KW-0238">DNA-binding</keyword>
<dbReference type="Gene3D" id="1.10.10.10">
    <property type="entry name" value="Winged helix-like DNA-binding domain superfamily/Winged helix DNA-binding domain"/>
    <property type="match status" value="2"/>
</dbReference>
<evidence type="ECO:0000259" key="5">
    <source>
        <dbReference type="Pfam" id="PF04539"/>
    </source>
</evidence>